<dbReference type="CDD" id="cd17324">
    <property type="entry name" value="MFS_NepI_like"/>
    <property type="match status" value="1"/>
</dbReference>
<feature type="transmembrane region" description="Helical" evidence="6">
    <location>
        <begin position="65"/>
        <end position="83"/>
    </location>
</feature>
<keyword evidence="9" id="KW-1185">Reference proteome</keyword>
<dbReference type="EMBL" id="JBHSLF010000054">
    <property type="protein sequence ID" value="MFC5345944.1"/>
    <property type="molecule type" value="Genomic_DNA"/>
</dbReference>
<proteinExistence type="predicted"/>
<evidence type="ECO:0000256" key="1">
    <source>
        <dbReference type="ARBA" id="ARBA00004651"/>
    </source>
</evidence>
<feature type="transmembrane region" description="Helical" evidence="6">
    <location>
        <begin position="310"/>
        <end position="330"/>
    </location>
</feature>
<evidence type="ECO:0000256" key="3">
    <source>
        <dbReference type="ARBA" id="ARBA00022692"/>
    </source>
</evidence>
<comment type="subcellular location">
    <subcellularLocation>
        <location evidence="1">Cell membrane</location>
        <topology evidence="1">Multi-pass membrane protein</topology>
    </subcellularLocation>
</comment>
<reference evidence="9" key="1">
    <citation type="journal article" date="2019" name="Int. J. Syst. Evol. Microbiol.">
        <title>The Global Catalogue of Microorganisms (GCM) 10K type strain sequencing project: providing services to taxonomists for standard genome sequencing and annotation.</title>
        <authorList>
            <consortium name="The Broad Institute Genomics Platform"/>
            <consortium name="The Broad Institute Genome Sequencing Center for Infectious Disease"/>
            <person name="Wu L."/>
            <person name="Ma J."/>
        </authorList>
    </citation>
    <scope>NUCLEOTIDE SEQUENCE [LARGE SCALE GENOMIC DNA]</scope>
    <source>
        <strain evidence="9">JCM 12125</strain>
    </source>
</reference>
<dbReference type="InterPro" id="IPR050189">
    <property type="entry name" value="MFS_Efflux_Transporters"/>
</dbReference>
<comment type="caution">
    <text evidence="8">The sequence shown here is derived from an EMBL/GenBank/DDBJ whole genome shotgun (WGS) entry which is preliminary data.</text>
</comment>
<dbReference type="Gene3D" id="1.20.1250.20">
    <property type="entry name" value="MFS general substrate transporter like domains"/>
    <property type="match status" value="2"/>
</dbReference>
<feature type="transmembrane region" description="Helical" evidence="6">
    <location>
        <begin position="90"/>
        <end position="109"/>
    </location>
</feature>
<dbReference type="Proteomes" id="UP001596152">
    <property type="component" value="Unassembled WGS sequence"/>
</dbReference>
<evidence type="ECO:0000259" key="7">
    <source>
        <dbReference type="PROSITE" id="PS50850"/>
    </source>
</evidence>
<evidence type="ECO:0000256" key="6">
    <source>
        <dbReference type="SAM" id="Phobius"/>
    </source>
</evidence>
<feature type="transmembrane region" description="Helical" evidence="6">
    <location>
        <begin position="129"/>
        <end position="146"/>
    </location>
</feature>
<keyword evidence="2" id="KW-1003">Cell membrane</keyword>
<dbReference type="PROSITE" id="PS50850">
    <property type="entry name" value="MFS"/>
    <property type="match status" value="1"/>
</dbReference>
<feature type="domain" description="Major facilitator superfamily (MFS) profile" evidence="7">
    <location>
        <begin position="26"/>
        <end position="400"/>
    </location>
</feature>
<dbReference type="PANTHER" id="PTHR43124:SF3">
    <property type="entry name" value="CHLORAMPHENICOL EFFLUX PUMP RV0191"/>
    <property type="match status" value="1"/>
</dbReference>
<feature type="transmembrane region" description="Helical" evidence="6">
    <location>
        <begin position="22"/>
        <end position="45"/>
    </location>
</feature>
<evidence type="ECO:0000313" key="8">
    <source>
        <dbReference type="EMBL" id="MFC5345944.1"/>
    </source>
</evidence>
<feature type="transmembrane region" description="Helical" evidence="6">
    <location>
        <begin position="222"/>
        <end position="246"/>
    </location>
</feature>
<sequence>MTPVDCSSADTLAAAPPRSGSAVALVLIALAMGGFSIGITEFAAMSILPDFATGLGVDEPTAGHAISAYAAGVVVGAPILAAFGARLPRWLLLVGLMGMFAIANTLSALSLNFGTMLVFRFLGGLPHGAYFGVAALVAASVVPLEFRTRAVSTVLMGLTVATVLGVPVVNIISQTWGWRWTFGIVGVLAVLTMTLVALFAPRDPAHPDASPLRELSALKNRQVWLTLGVSAIGFGGMFAVYAYLASTLREVTGVGPHILPWVFAVFGVGMFSGNILGAWAGDRFGFKAAAGVLIWSAVALALYPLASQNLISMMVVVLCIGAGGGLGSILQTRLMDVAGEAQTLAAALNHSAFNTANALGPLLAGAALTAGFGWGATAWVGVALTLGGLAVWVWAALDGRRAQP</sequence>
<dbReference type="Pfam" id="PF07690">
    <property type="entry name" value="MFS_1"/>
    <property type="match status" value="1"/>
</dbReference>
<dbReference type="InterPro" id="IPR020846">
    <property type="entry name" value="MFS_dom"/>
</dbReference>
<keyword evidence="5 6" id="KW-0472">Membrane</keyword>
<keyword evidence="4 6" id="KW-1133">Transmembrane helix</keyword>
<dbReference type="PANTHER" id="PTHR43124">
    <property type="entry name" value="PURINE EFFLUX PUMP PBUE"/>
    <property type="match status" value="1"/>
</dbReference>
<feature type="transmembrane region" description="Helical" evidence="6">
    <location>
        <begin position="284"/>
        <end position="304"/>
    </location>
</feature>
<name>A0ABW0FWV7_9CAUL</name>
<gene>
    <name evidence="8" type="ORF">ACFPIE_18670</name>
</gene>
<feature type="transmembrane region" description="Helical" evidence="6">
    <location>
        <begin position="351"/>
        <end position="372"/>
    </location>
</feature>
<dbReference type="InterPro" id="IPR036259">
    <property type="entry name" value="MFS_trans_sf"/>
</dbReference>
<dbReference type="RefSeq" id="WP_374036974.1">
    <property type="nucleotide sequence ID" value="NZ_CP169082.1"/>
</dbReference>
<feature type="transmembrane region" description="Helical" evidence="6">
    <location>
        <begin position="378"/>
        <end position="397"/>
    </location>
</feature>
<evidence type="ECO:0000256" key="5">
    <source>
        <dbReference type="ARBA" id="ARBA00023136"/>
    </source>
</evidence>
<evidence type="ECO:0000313" key="9">
    <source>
        <dbReference type="Proteomes" id="UP001596152"/>
    </source>
</evidence>
<dbReference type="SUPFAM" id="SSF103473">
    <property type="entry name" value="MFS general substrate transporter"/>
    <property type="match status" value="1"/>
</dbReference>
<evidence type="ECO:0000256" key="4">
    <source>
        <dbReference type="ARBA" id="ARBA00022989"/>
    </source>
</evidence>
<feature type="transmembrane region" description="Helical" evidence="6">
    <location>
        <begin position="153"/>
        <end position="172"/>
    </location>
</feature>
<feature type="transmembrane region" description="Helical" evidence="6">
    <location>
        <begin position="258"/>
        <end position="277"/>
    </location>
</feature>
<keyword evidence="3 6" id="KW-0812">Transmembrane</keyword>
<accession>A0ABW0FWV7</accession>
<dbReference type="InterPro" id="IPR011701">
    <property type="entry name" value="MFS"/>
</dbReference>
<organism evidence="8 9">
    <name type="scientific">Brevundimonas staleyi</name>
    <dbReference type="NCBI Taxonomy" id="74326"/>
    <lineage>
        <taxon>Bacteria</taxon>
        <taxon>Pseudomonadati</taxon>
        <taxon>Pseudomonadota</taxon>
        <taxon>Alphaproteobacteria</taxon>
        <taxon>Caulobacterales</taxon>
        <taxon>Caulobacteraceae</taxon>
        <taxon>Brevundimonas</taxon>
    </lineage>
</organism>
<evidence type="ECO:0000256" key="2">
    <source>
        <dbReference type="ARBA" id="ARBA00022475"/>
    </source>
</evidence>
<feature type="transmembrane region" description="Helical" evidence="6">
    <location>
        <begin position="178"/>
        <end position="201"/>
    </location>
</feature>
<protein>
    <submittedName>
        <fullName evidence="8">MFS transporter</fullName>
    </submittedName>
</protein>